<proteinExistence type="predicted"/>
<dbReference type="EMBL" id="CM056813">
    <property type="protein sequence ID" value="KAJ8638769.1"/>
    <property type="molecule type" value="Genomic_DNA"/>
</dbReference>
<reference evidence="1 2" key="1">
    <citation type="journal article" date="2022" name="Hortic Res">
        <title>A haplotype resolved chromosomal level avocado genome allows analysis of novel avocado genes.</title>
        <authorList>
            <person name="Nath O."/>
            <person name="Fletcher S.J."/>
            <person name="Hayward A."/>
            <person name="Shaw L.M."/>
            <person name="Masouleh A.K."/>
            <person name="Furtado A."/>
            <person name="Henry R.J."/>
            <person name="Mitter N."/>
        </authorList>
    </citation>
    <scope>NUCLEOTIDE SEQUENCE [LARGE SCALE GENOMIC DNA]</scope>
    <source>
        <strain evidence="2">cv. Hass</strain>
    </source>
</reference>
<comment type="caution">
    <text evidence="1">The sequence shown here is derived from an EMBL/GenBank/DDBJ whole genome shotgun (WGS) entry which is preliminary data.</text>
</comment>
<organism evidence="1 2">
    <name type="scientific">Persea americana</name>
    <name type="common">Avocado</name>
    <dbReference type="NCBI Taxonomy" id="3435"/>
    <lineage>
        <taxon>Eukaryota</taxon>
        <taxon>Viridiplantae</taxon>
        <taxon>Streptophyta</taxon>
        <taxon>Embryophyta</taxon>
        <taxon>Tracheophyta</taxon>
        <taxon>Spermatophyta</taxon>
        <taxon>Magnoliopsida</taxon>
        <taxon>Magnoliidae</taxon>
        <taxon>Laurales</taxon>
        <taxon>Lauraceae</taxon>
        <taxon>Persea</taxon>
    </lineage>
</organism>
<name>A0ACC2LZ98_PERAE</name>
<gene>
    <name evidence="1" type="ORF">MRB53_015463</name>
</gene>
<evidence type="ECO:0000313" key="1">
    <source>
        <dbReference type="EMBL" id="KAJ8638769.1"/>
    </source>
</evidence>
<accession>A0ACC2LZ98</accession>
<protein>
    <submittedName>
        <fullName evidence="1">Uncharacterized protein</fullName>
    </submittedName>
</protein>
<keyword evidence="2" id="KW-1185">Reference proteome</keyword>
<dbReference type="Proteomes" id="UP001234297">
    <property type="component" value="Chromosome 5"/>
</dbReference>
<sequence>MPSSPKFYYPRQPWISPSQLFIVSIGCLALGIAGIVFGSIAFFRPVSGYSCLDVEPLSVSVSWENGDARRSGDSLTPVGGWKRHKWSRSSDNPRSHLLPTAVFTDKSDDSATNQTLPERPFALTGKGQEYWQDERITEEMPSCFIPLILWHIG</sequence>
<evidence type="ECO:0000313" key="2">
    <source>
        <dbReference type="Proteomes" id="UP001234297"/>
    </source>
</evidence>